<name>A0A9P0D5C2_9CUCU</name>
<organism evidence="3 4">
    <name type="scientific">Psylliodes chrysocephalus</name>
    <dbReference type="NCBI Taxonomy" id="3402493"/>
    <lineage>
        <taxon>Eukaryota</taxon>
        <taxon>Metazoa</taxon>
        <taxon>Ecdysozoa</taxon>
        <taxon>Arthropoda</taxon>
        <taxon>Hexapoda</taxon>
        <taxon>Insecta</taxon>
        <taxon>Pterygota</taxon>
        <taxon>Neoptera</taxon>
        <taxon>Endopterygota</taxon>
        <taxon>Coleoptera</taxon>
        <taxon>Polyphaga</taxon>
        <taxon>Cucujiformia</taxon>
        <taxon>Chrysomeloidea</taxon>
        <taxon>Chrysomelidae</taxon>
        <taxon>Galerucinae</taxon>
        <taxon>Alticini</taxon>
        <taxon>Psylliodes</taxon>
    </lineage>
</organism>
<keyword evidence="4" id="KW-1185">Reference proteome</keyword>
<feature type="region of interest" description="Disordered" evidence="1">
    <location>
        <begin position="65"/>
        <end position="138"/>
    </location>
</feature>
<protein>
    <recommendedName>
        <fullName evidence="2">Zasp-like motif domain-containing protein</fullName>
    </recommendedName>
</protein>
<evidence type="ECO:0000313" key="4">
    <source>
        <dbReference type="Proteomes" id="UP001153636"/>
    </source>
</evidence>
<evidence type="ECO:0000259" key="2">
    <source>
        <dbReference type="SMART" id="SM00735"/>
    </source>
</evidence>
<dbReference type="InterPro" id="IPR031847">
    <property type="entry name" value="PDLI1-4/Zasp-like_mid"/>
</dbReference>
<evidence type="ECO:0000256" key="1">
    <source>
        <dbReference type="SAM" id="MobiDB-lite"/>
    </source>
</evidence>
<dbReference type="AlphaFoldDB" id="A0A9P0D5C2"/>
<dbReference type="InterPro" id="IPR006643">
    <property type="entry name" value="Zasp-like_motif"/>
</dbReference>
<dbReference type="OrthoDB" id="1293114at2759"/>
<dbReference type="EMBL" id="OV651818">
    <property type="protein sequence ID" value="CAH1111685.1"/>
    <property type="molecule type" value="Genomic_DNA"/>
</dbReference>
<reference evidence="3" key="1">
    <citation type="submission" date="2022-01" db="EMBL/GenBank/DDBJ databases">
        <authorList>
            <person name="King R."/>
        </authorList>
    </citation>
    <scope>NUCLEOTIDE SEQUENCE</scope>
</reference>
<proteinExistence type="predicted"/>
<dbReference type="Proteomes" id="UP001153636">
    <property type="component" value="Chromosome 6"/>
</dbReference>
<sequence length="257" mass="28950">MAKLVNKQFNTPIGLYSQQNIQDVLDREAQILANGAVGIDFRNPDVGKPDNLKNSAVLRMLEEEESRQRNGYGSGVKRVAWPPPLEIGQDSPYIEQNSVQGQGQRQASRPVEPPPTTITLRPQAPVSQAPPPVYTSQPATANLKVKISAKHLRGDLKWPPDDVRRKMYEEAENVNNSNSFLSLQGGKHLRGDLKWPPEEVKMQAEEENRLRLELAKGPVCRPRKVKKDYTSFFEQHALNSTYPGYKIPPGTQFYKPE</sequence>
<gene>
    <name evidence="3" type="ORF">PSYICH_LOCUS12608</name>
</gene>
<dbReference type="SMART" id="SM00735">
    <property type="entry name" value="ZM"/>
    <property type="match status" value="1"/>
</dbReference>
<feature type="domain" description="Zasp-like motif" evidence="2">
    <location>
        <begin position="3"/>
        <end position="28"/>
    </location>
</feature>
<dbReference type="Pfam" id="PF15936">
    <property type="entry name" value="DUF4749"/>
    <property type="match status" value="1"/>
</dbReference>
<feature type="compositionally biased region" description="Polar residues" evidence="1">
    <location>
        <begin position="94"/>
        <end position="107"/>
    </location>
</feature>
<accession>A0A9P0D5C2</accession>
<evidence type="ECO:0000313" key="3">
    <source>
        <dbReference type="EMBL" id="CAH1111685.1"/>
    </source>
</evidence>